<evidence type="ECO:0000256" key="2">
    <source>
        <dbReference type="ARBA" id="ARBA00022723"/>
    </source>
</evidence>
<dbReference type="SUPFAM" id="SSF55856">
    <property type="entry name" value="Cytochrome b5-like heme/steroid binding domain"/>
    <property type="match status" value="1"/>
</dbReference>
<dbReference type="Pfam" id="PF00173">
    <property type="entry name" value="Cyt-b5"/>
    <property type="match status" value="1"/>
</dbReference>
<dbReference type="GO" id="GO:0046872">
    <property type="term" value="F:metal ion binding"/>
    <property type="evidence" value="ECO:0007669"/>
    <property type="project" value="UniProtKB-KW"/>
</dbReference>
<feature type="compositionally biased region" description="Low complexity" evidence="4">
    <location>
        <begin position="99"/>
        <end position="110"/>
    </location>
</feature>
<dbReference type="EMBL" id="CP009395">
    <property type="protein sequence ID" value="AIN99254.1"/>
    <property type="molecule type" value="Genomic_DNA"/>
</dbReference>
<feature type="region of interest" description="Disordered" evidence="4">
    <location>
        <begin position="366"/>
        <end position="400"/>
    </location>
</feature>
<keyword evidence="1" id="KW-0349">Heme</keyword>
<dbReference type="RefSeq" id="XP_010699961.1">
    <property type="nucleotide sequence ID" value="XM_010701659.1"/>
</dbReference>
<dbReference type="Gene3D" id="3.10.120.10">
    <property type="entry name" value="Cytochrome b5-like heme/steroid binding domain"/>
    <property type="match status" value="1"/>
</dbReference>
<dbReference type="OrthoDB" id="260519at2759"/>
<keyword evidence="3" id="KW-0408">Iron</keyword>
<name>A0A088RVH6_LEIPA</name>
<keyword evidence="2" id="KW-0479">Metal-binding</keyword>
<dbReference type="SMART" id="SM01117">
    <property type="entry name" value="Cyt-b5"/>
    <property type="match status" value="1"/>
</dbReference>
<accession>A0A088RVH6</accession>
<sequence>MIQRYHTAEDVQGKGHGSHNGDQHTGVYRKAPPLPPPPSRTLSPMPSVAAAMGGGFSPRVRILPDHHRGLGSDVSVHLSMSPPDSGHMSPEQEDPQGFPVLYPSLSVSSSRARTESVMGDDDRGISGGRSTGFSKFGSFSSSTNIANSPRLSMDDFASRLSPSIVPSTTRNTPVDLIQKSPQQHLSHNYPQSHSSASTSVHNVPAYGREPPTSGADVLPVMLASHASLRCSGASETCVCGSGLNSANGQSPTAPASATALRDATSTSATSSDASLIATATCVVSHPIAQSSSGNLTAPMSCSPTYLSWSPGVSLGHSTPCLQDDFVMRADAETVQGLPRGKVPRLPGCSIRDWAAHLRVKEEELLRQEQHHHHDTLHCGKNRDASPLGGAAPPAKPGSMTISRNARLPRIAPQEVATHNTPDDLWIVIRNVVYDCTAFQRYHPGGEKLLLACGGRDATAVYDRFHAWVSCESFMAPYAVGVIASSEPR</sequence>
<dbReference type="VEuPathDB" id="TriTrypDB:LPAL13_260019100"/>
<organism evidence="6 7">
    <name type="scientific">Leishmania panamensis</name>
    <dbReference type="NCBI Taxonomy" id="5679"/>
    <lineage>
        <taxon>Eukaryota</taxon>
        <taxon>Discoba</taxon>
        <taxon>Euglenozoa</taxon>
        <taxon>Kinetoplastea</taxon>
        <taxon>Metakinetoplastina</taxon>
        <taxon>Trypanosomatida</taxon>
        <taxon>Trypanosomatidae</taxon>
        <taxon>Leishmaniinae</taxon>
        <taxon>Leishmania</taxon>
        <taxon>Leishmania guyanensis species complex</taxon>
    </lineage>
</organism>
<protein>
    <submittedName>
        <fullName evidence="6">Heme binding protein, putative</fullName>
    </submittedName>
</protein>
<gene>
    <name evidence="6" type="ORF">LPMP_261410</name>
</gene>
<dbReference type="GeneID" id="22576044"/>
<dbReference type="Proteomes" id="UP000063063">
    <property type="component" value="Chromosome 26"/>
</dbReference>
<dbReference type="AlphaFoldDB" id="A0A088RVH6"/>
<dbReference type="eggNOG" id="KOG0536">
    <property type="taxonomic scope" value="Eukaryota"/>
</dbReference>
<feature type="region of interest" description="Disordered" evidence="4">
    <location>
        <begin position="1"/>
        <end position="47"/>
    </location>
</feature>
<dbReference type="InterPro" id="IPR036400">
    <property type="entry name" value="Cyt_B5-like_heme/steroid_sf"/>
</dbReference>
<feature type="domain" description="Cytochrome b5 heme-binding" evidence="5">
    <location>
        <begin position="407"/>
        <end position="483"/>
    </location>
</feature>
<dbReference type="PANTHER" id="PTHR46237">
    <property type="entry name" value="CYTOCHROME B5 REDUCTASE 4 FAMILY MEMBER"/>
    <property type="match status" value="1"/>
</dbReference>
<evidence type="ECO:0000313" key="6">
    <source>
        <dbReference type="EMBL" id="AIN99254.1"/>
    </source>
</evidence>
<evidence type="ECO:0000256" key="3">
    <source>
        <dbReference type="ARBA" id="ARBA00023004"/>
    </source>
</evidence>
<evidence type="ECO:0000259" key="5">
    <source>
        <dbReference type="PROSITE" id="PS50255"/>
    </source>
</evidence>
<dbReference type="PROSITE" id="PS50255">
    <property type="entry name" value="CYTOCHROME_B5_2"/>
    <property type="match status" value="1"/>
</dbReference>
<proteinExistence type="predicted"/>
<feature type="region of interest" description="Disordered" evidence="4">
    <location>
        <begin position="183"/>
        <end position="212"/>
    </location>
</feature>
<feature type="region of interest" description="Disordered" evidence="4">
    <location>
        <begin position="73"/>
        <end position="139"/>
    </location>
</feature>
<dbReference type="InterPro" id="IPR051872">
    <property type="entry name" value="Cytochrome_b5/Flavoprotein_Rdt"/>
</dbReference>
<reference evidence="6 7" key="1">
    <citation type="journal article" date="2015" name="Sci. Rep.">
        <title>The genome of Leishmania panamensis: insights into genomics of the L. (Viannia) subgenus.</title>
        <authorList>
            <person name="Llanes A."/>
            <person name="Restrepo C.M."/>
            <person name="Vecchio G.D."/>
            <person name="Anguizola F.J."/>
            <person name="Lleonart R."/>
        </authorList>
    </citation>
    <scope>NUCLEOTIDE SEQUENCE [LARGE SCALE GENOMIC DNA]</scope>
    <source>
        <strain evidence="6 7">MHOM/PA/94/PSC-1</strain>
    </source>
</reference>
<evidence type="ECO:0000313" key="7">
    <source>
        <dbReference type="Proteomes" id="UP000063063"/>
    </source>
</evidence>
<keyword evidence="7" id="KW-1185">Reference proteome</keyword>
<dbReference type="GO" id="GO:0004128">
    <property type="term" value="F:cytochrome-b5 reductase activity, acting on NAD(P)H"/>
    <property type="evidence" value="ECO:0007669"/>
    <property type="project" value="TreeGrafter"/>
</dbReference>
<dbReference type="PANTHER" id="PTHR46237:SF1">
    <property type="entry name" value="CYTOCHROME B5 REDUCTASE 4"/>
    <property type="match status" value="1"/>
</dbReference>
<feature type="compositionally biased region" description="Basic and acidic residues" evidence="4">
    <location>
        <begin position="1"/>
        <end position="13"/>
    </location>
</feature>
<dbReference type="FunFam" id="3.10.120.10:FF:000025">
    <property type="entry name" value="Cytochrome b5-like Heme/Steroid binding domain containing protein, putative"/>
    <property type="match status" value="1"/>
</dbReference>
<dbReference type="GO" id="GO:0020037">
    <property type="term" value="F:heme binding"/>
    <property type="evidence" value="ECO:0007669"/>
    <property type="project" value="TreeGrafter"/>
</dbReference>
<feature type="compositionally biased region" description="Polar residues" evidence="4">
    <location>
        <begin position="183"/>
        <end position="201"/>
    </location>
</feature>
<dbReference type="GO" id="GO:0005737">
    <property type="term" value="C:cytoplasm"/>
    <property type="evidence" value="ECO:0007669"/>
    <property type="project" value="TreeGrafter"/>
</dbReference>
<dbReference type="KEGG" id="lpan:LPMP_261410"/>
<evidence type="ECO:0000256" key="1">
    <source>
        <dbReference type="ARBA" id="ARBA00022617"/>
    </source>
</evidence>
<dbReference type="VEuPathDB" id="TriTrypDB:LPMP_261410"/>
<evidence type="ECO:0000256" key="4">
    <source>
        <dbReference type="SAM" id="MobiDB-lite"/>
    </source>
</evidence>
<dbReference type="InterPro" id="IPR001199">
    <property type="entry name" value="Cyt_B5-like_heme/steroid-bd"/>
</dbReference>